<keyword evidence="3" id="KW-0731">Sigma factor</keyword>
<feature type="domain" description="RNA polymerase sigma factor 70 region 4 type 2" evidence="8">
    <location>
        <begin position="168"/>
        <end position="216"/>
    </location>
</feature>
<evidence type="ECO:0000256" key="2">
    <source>
        <dbReference type="ARBA" id="ARBA00023015"/>
    </source>
</evidence>
<dbReference type="SUPFAM" id="SSF88659">
    <property type="entry name" value="Sigma3 and sigma4 domains of RNA polymerase sigma factors"/>
    <property type="match status" value="1"/>
</dbReference>
<dbReference type="GO" id="GO:0006352">
    <property type="term" value="P:DNA-templated transcription initiation"/>
    <property type="evidence" value="ECO:0007669"/>
    <property type="project" value="InterPro"/>
</dbReference>
<dbReference type="PANTHER" id="PTHR43133:SF8">
    <property type="entry name" value="RNA POLYMERASE SIGMA FACTOR HI_1459-RELATED"/>
    <property type="match status" value="1"/>
</dbReference>
<comment type="caution">
    <text evidence="9">The sequence shown here is derived from an EMBL/GenBank/DDBJ whole genome shotgun (WGS) entry which is preliminary data.</text>
</comment>
<dbReference type="InterPro" id="IPR007627">
    <property type="entry name" value="RNA_pol_sigma70_r2"/>
</dbReference>
<dbReference type="Pfam" id="PF08281">
    <property type="entry name" value="Sigma70_r4_2"/>
    <property type="match status" value="1"/>
</dbReference>
<feature type="compositionally biased region" description="Polar residues" evidence="6">
    <location>
        <begin position="14"/>
        <end position="26"/>
    </location>
</feature>
<dbReference type="InterPro" id="IPR039425">
    <property type="entry name" value="RNA_pol_sigma-70-like"/>
</dbReference>
<dbReference type="CDD" id="cd06171">
    <property type="entry name" value="Sigma70_r4"/>
    <property type="match status" value="1"/>
</dbReference>
<dbReference type="Gene3D" id="1.10.10.10">
    <property type="entry name" value="Winged helix-like DNA-binding domain superfamily/Winged helix DNA-binding domain"/>
    <property type="match status" value="1"/>
</dbReference>
<dbReference type="InterPro" id="IPR013249">
    <property type="entry name" value="RNA_pol_sigma70_r4_t2"/>
</dbReference>
<dbReference type="Gene3D" id="1.10.1740.10">
    <property type="match status" value="1"/>
</dbReference>
<evidence type="ECO:0000313" key="10">
    <source>
        <dbReference type="Proteomes" id="UP000289437"/>
    </source>
</evidence>
<evidence type="ECO:0000259" key="8">
    <source>
        <dbReference type="Pfam" id="PF08281"/>
    </source>
</evidence>
<keyword evidence="5" id="KW-0804">Transcription</keyword>
<feature type="region of interest" description="Disordered" evidence="6">
    <location>
        <begin position="1"/>
        <end position="26"/>
    </location>
</feature>
<dbReference type="InterPro" id="IPR036388">
    <property type="entry name" value="WH-like_DNA-bd_sf"/>
</dbReference>
<organism evidence="9 10">
    <name type="scientific">Granulicella sibirica</name>
    <dbReference type="NCBI Taxonomy" id="2479048"/>
    <lineage>
        <taxon>Bacteria</taxon>
        <taxon>Pseudomonadati</taxon>
        <taxon>Acidobacteriota</taxon>
        <taxon>Terriglobia</taxon>
        <taxon>Terriglobales</taxon>
        <taxon>Acidobacteriaceae</taxon>
        <taxon>Granulicella</taxon>
    </lineage>
</organism>
<reference evidence="10" key="2">
    <citation type="submission" date="2019-02" db="EMBL/GenBank/DDBJ databases">
        <title>Granulicella sibirica sp. nov., a psychrotolerant acidobacterium isolated from an organic soil layer in forested tundra, West Siberia.</title>
        <authorList>
            <person name="Oshkin I.Y."/>
            <person name="Kulichevskaya I.S."/>
            <person name="Rijpstra W.I.C."/>
            <person name="Sinninghe Damste J.S."/>
            <person name="Rakitin A.L."/>
            <person name="Ravin N.V."/>
            <person name="Dedysh S.N."/>
        </authorList>
    </citation>
    <scope>NUCLEOTIDE SEQUENCE [LARGE SCALE GENOMIC DNA]</scope>
    <source>
        <strain evidence="10">AF10</strain>
    </source>
</reference>
<dbReference type="InterPro" id="IPR014284">
    <property type="entry name" value="RNA_pol_sigma-70_dom"/>
</dbReference>
<dbReference type="GO" id="GO:0003677">
    <property type="term" value="F:DNA binding"/>
    <property type="evidence" value="ECO:0007669"/>
    <property type="project" value="UniProtKB-KW"/>
</dbReference>
<dbReference type="InterPro" id="IPR013324">
    <property type="entry name" value="RNA_pol_sigma_r3/r4-like"/>
</dbReference>
<dbReference type="SUPFAM" id="SSF88946">
    <property type="entry name" value="Sigma2 domain of RNA polymerase sigma factors"/>
    <property type="match status" value="1"/>
</dbReference>
<keyword evidence="2" id="KW-0805">Transcription regulation</keyword>
<keyword evidence="4" id="KW-0238">DNA-binding</keyword>
<evidence type="ECO:0000259" key="7">
    <source>
        <dbReference type="Pfam" id="PF04542"/>
    </source>
</evidence>
<dbReference type="EMBL" id="RDSM01000001">
    <property type="protein sequence ID" value="RXH57538.1"/>
    <property type="molecule type" value="Genomic_DNA"/>
</dbReference>
<evidence type="ECO:0000256" key="6">
    <source>
        <dbReference type="SAM" id="MobiDB-lite"/>
    </source>
</evidence>
<protein>
    <submittedName>
        <fullName evidence="9">RNA polymerase sigma-54 factor RpoN</fullName>
    </submittedName>
</protein>
<accession>A0A4Q0T616</accession>
<sequence length="233" mass="26284">MEISVSDGEGMNFDSGSTRETMSTPSLTAYDPLDLPSIGTEPVEALPAAATRVGTFDNMAEIVANHEVRIFRFILASLRDRDAAETLTQETFVRAWNARESFRGDCAPNTWLMRIAVNLVRDYTRTDRFKFWKKVATTAVDVTEVSTLVPTHESSAESRLIARQQVDLIWETVETLSERQRTIFLLRFVEELELAEISTMTGLPLSTVKSHLYRALNTVRARHTRLTKEGGQL</sequence>
<evidence type="ECO:0000256" key="1">
    <source>
        <dbReference type="ARBA" id="ARBA00010641"/>
    </source>
</evidence>
<evidence type="ECO:0000313" key="9">
    <source>
        <dbReference type="EMBL" id="RXH57538.1"/>
    </source>
</evidence>
<keyword evidence="10" id="KW-1185">Reference proteome</keyword>
<dbReference type="PANTHER" id="PTHR43133">
    <property type="entry name" value="RNA POLYMERASE ECF-TYPE SIGMA FACTO"/>
    <property type="match status" value="1"/>
</dbReference>
<dbReference type="NCBIfam" id="TIGR02937">
    <property type="entry name" value="sigma70-ECF"/>
    <property type="match status" value="1"/>
</dbReference>
<reference evidence="9 10" key="1">
    <citation type="submission" date="2018-11" db="EMBL/GenBank/DDBJ databases">
        <authorList>
            <person name="Mardanov A.V."/>
            <person name="Ravin N.V."/>
            <person name="Dedysh S.N."/>
        </authorList>
    </citation>
    <scope>NUCLEOTIDE SEQUENCE [LARGE SCALE GENOMIC DNA]</scope>
    <source>
        <strain evidence="9 10">AF10</strain>
    </source>
</reference>
<proteinExistence type="inferred from homology"/>
<evidence type="ECO:0000256" key="5">
    <source>
        <dbReference type="ARBA" id="ARBA00023163"/>
    </source>
</evidence>
<dbReference type="GO" id="GO:0016987">
    <property type="term" value="F:sigma factor activity"/>
    <property type="evidence" value="ECO:0007669"/>
    <property type="project" value="UniProtKB-KW"/>
</dbReference>
<evidence type="ECO:0000256" key="3">
    <source>
        <dbReference type="ARBA" id="ARBA00023082"/>
    </source>
</evidence>
<evidence type="ECO:0000256" key="4">
    <source>
        <dbReference type="ARBA" id="ARBA00023125"/>
    </source>
</evidence>
<dbReference type="Pfam" id="PF04542">
    <property type="entry name" value="Sigma70_r2"/>
    <property type="match status" value="1"/>
</dbReference>
<dbReference type="Proteomes" id="UP000289437">
    <property type="component" value="Unassembled WGS sequence"/>
</dbReference>
<comment type="similarity">
    <text evidence="1">Belongs to the sigma-70 factor family. ECF subfamily.</text>
</comment>
<dbReference type="InterPro" id="IPR013325">
    <property type="entry name" value="RNA_pol_sigma_r2"/>
</dbReference>
<name>A0A4Q0T616_9BACT</name>
<dbReference type="AlphaFoldDB" id="A0A4Q0T616"/>
<gene>
    <name evidence="9" type="ORF">GRAN_0848</name>
</gene>
<feature type="domain" description="RNA polymerase sigma-70 region 2" evidence="7">
    <location>
        <begin position="63"/>
        <end position="127"/>
    </location>
</feature>